<dbReference type="PROSITE" id="PS00715">
    <property type="entry name" value="SIGMA70_1"/>
    <property type="match status" value="1"/>
</dbReference>
<dbReference type="Pfam" id="PF04539">
    <property type="entry name" value="Sigma70_r3"/>
    <property type="match status" value="1"/>
</dbReference>
<dbReference type="GO" id="GO:0003677">
    <property type="term" value="F:DNA binding"/>
    <property type="evidence" value="ECO:0007669"/>
    <property type="project" value="UniProtKB-KW"/>
</dbReference>
<dbReference type="Pfam" id="PF04545">
    <property type="entry name" value="Sigma70_r4"/>
    <property type="match status" value="1"/>
</dbReference>
<evidence type="ECO:0000256" key="7">
    <source>
        <dbReference type="SAM" id="Coils"/>
    </source>
</evidence>
<comment type="function">
    <text evidence="6">Sigma factors are initiation factors that promote the attachment of RNA polymerase to specific initiation sites and are then released.</text>
</comment>
<evidence type="ECO:0000256" key="3">
    <source>
        <dbReference type="ARBA" id="ARBA00023082"/>
    </source>
</evidence>
<dbReference type="GO" id="GO:0016987">
    <property type="term" value="F:sigma factor activity"/>
    <property type="evidence" value="ECO:0007669"/>
    <property type="project" value="UniProtKB-KW"/>
</dbReference>
<accession>A0A7C1BBC9</accession>
<protein>
    <recommendedName>
        <fullName evidence="6">RNA polymerase sigma factor</fullName>
    </recommendedName>
</protein>
<keyword evidence="3 6" id="KW-0731">Sigma factor</keyword>
<gene>
    <name evidence="10" type="primary">rpoD</name>
    <name evidence="10" type="ORF">ENG67_02140</name>
</gene>
<dbReference type="InterPro" id="IPR050239">
    <property type="entry name" value="Sigma-70_RNA_pol_init_factors"/>
</dbReference>
<keyword evidence="1" id="KW-0963">Cytoplasm</keyword>
<feature type="domain" description="RNA polymerase sigma-70" evidence="8">
    <location>
        <begin position="228"/>
        <end position="241"/>
    </location>
</feature>
<dbReference type="SUPFAM" id="SSF88946">
    <property type="entry name" value="Sigma2 domain of RNA polymerase sigma factors"/>
    <property type="match status" value="1"/>
</dbReference>
<dbReference type="PROSITE" id="PS00716">
    <property type="entry name" value="SIGMA70_2"/>
    <property type="match status" value="1"/>
</dbReference>
<reference evidence="10" key="1">
    <citation type="journal article" date="2020" name="mSystems">
        <title>Genome- and Community-Level Interaction Insights into Carbon Utilization and Element Cycling Functions of Hydrothermarchaeota in Hydrothermal Sediment.</title>
        <authorList>
            <person name="Zhou Z."/>
            <person name="Liu Y."/>
            <person name="Xu W."/>
            <person name="Pan J."/>
            <person name="Luo Z.H."/>
            <person name="Li M."/>
        </authorList>
    </citation>
    <scope>NUCLEOTIDE SEQUENCE [LARGE SCALE GENOMIC DNA]</scope>
    <source>
        <strain evidence="10">HyVt-237</strain>
    </source>
</reference>
<dbReference type="InterPro" id="IPR000943">
    <property type="entry name" value="RNA_pol_sigma70"/>
</dbReference>
<dbReference type="NCBIfam" id="TIGR02937">
    <property type="entry name" value="sigma70-ECF"/>
    <property type="match status" value="1"/>
</dbReference>
<dbReference type="InterPro" id="IPR036388">
    <property type="entry name" value="WH-like_DNA-bd_sf"/>
</dbReference>
<dbReference type="SUPFAM" id="SSF88659">
    <property type="entry name" value="Sigma3 and sigma4 domains of RNA polymerase sigma factors"/>
    <property type="match status" value="2"/>
</dbReference>
<evidence type="ECO:0000259" key="8">
    <source>
        <dbReference type="PROSITE" id="PS00715"/>
    </source>
</evidence>
<evidence type="ECO:0000313" key="10">
    <source>
        <dbReference type="EMBL" id="HDM89990.1"/>
    </source>
</evidence>
<evidence type="ECO:0000256" key="5">
    <source>
        <dbReference type="ARBA" id="ARBA00023163"/>
    </source>
</evidence>
<dbReference type="Gene3D" id="1.10.601.10">
    <property type="entry name" value="RNA Polymerase Primary Sigma Factor"/>
    <property type="match status" value="1"/>
</dbReference>
<dbReference type="PRINTS" id="PR00046">
    <property type="entry name" value="SIGMA70FCT"/>
</dbReference>
<dbReference type="Pfam" id="PF04542">
    <property type="entry name" value="Sigma70_r2"/>
    <property type="match status" value="1"/>
</dbReference>
<dbReference type="InterPro" id="IPR013324">
    <property type="entry name" value="RNA_pol_sigma_r3/r4-like"/>
</dbReference>
<dbReference type="InterPro" id="IPR007627">
    <property type="entry name" value="RNA_pol_sigma70_r2"/>
</dbReference>
<keyword evidence="5 6" id="KW-0804">Transcription</keyword>
<dbReference type="AlphaFoldDB" id="A0A7C1BBC9"/>
<comment type="caution">
    <text evidence="10">The sequence shown here is derived from an EMBL/GenBank/DDBJ whole genome shotgun (WGS) entry which is preliminary data.</text>
</comment>
<dbReference type="Proteomes" id="UP000885931">
    <property type="component" value="Unassembled WGS sequence"/>
</dbReference>
<evidence type="ECO:0000256" key="1">
    <source>
        <dbReference type="ARBA" id="ARBA00022490"/>
    </source>
</evidence>
<dbReference type="Gene3D" id="1.10.10.10">
    <property type="entry name" value="Winged helix-like DNA-binding domain superfamily/Winged helix DNA-binding domain"/>
    <property type="match status" value="2"/>
</dbReference>
<dbReference type="CDD" id="cd06171">
    <property type="entry name" value="Sigma70_r4"/>
    <property type="match status" value="1"/>
</dbReference>
<sequence>NIIRIIFRTKYGVERFLHFIELTERGMLQIEELVQVDSQYWTSRQKNRKEKERVANAFAYLKRKVNTFTDLWERDDLASEERRKMRDNLKTFVRKIENLRPQFKKVLDIVKGFEEEVNKLRSYDRKYREYEAKASRFFQEIKERGDMTPEEDEYMMVLSSRMKELRSKMEEIEEKLGMSREKAKDVQRALRAELASLEDAKAKMVEGNVRLVIGIAKRFMNRGLEFMDLIQEGNAGLIKAVEKFDYRKGYKFSTYATWWIRQSITRAIADQSRTIRVPIHMIETITKVSRATRALMQDFGREPTVEEIAEFLDIPVEKVKQAMEAAREPISIDKPIGKEEDNFIGDFLVDDMQKTPFEFARESLLKERLDEVLSTLTKRERKVIEYRFGLGNHPPKTLEEVGQVFQVTRERIRQIEAKALRKLQHPMRSSKLRLFVEPPEKSW</sequence>
<proteinExistence type="inferred from homology"/>
<name>A0A7C1BBC9_UNCW3</name>
<feature type="coiled-coil region" evidence="7">
    <location>
        <begin position="113"/>
        <end position="203"/>
    </location>
</feature>
<dbReference type="EMBL" id="DRBW01000079">
    <property type="protein sequence ID" value="HDM89990.1"/>
    <property type="molecule type" value="Genomic_DNA"/>
</dbReference>
<evidence type="ECO:0000256" key="4">
    <source>
        <dbReference type="ARBA" id="ARBA00023125"/>
    </source>
</evidence>
<dbReference type="PANTHER" id="PTHR30603">
    <property type="entry name" value="RNA POLYMERASE SIGMA FACTOR RPO"/>
    <property type="match status" value="1"/>
</dbReference>
<keyword evidence="2 6" id="KW-0805">Transcription regulation</keyword>
<dbReference type="FunFam" id="1.10.601.10:FF:000001">
    <property type="entry name" value="RNA polymerase sigma factor SigA"/>
    <property type="match status" value="1"/>
</dbReference>
<evidence type="ECO:0000256" key="2">
    <source>
        <dbReference type="ARBA" id="ARBA00023015"/>
    </source>
</evidence>
<dbReference type="InterPro" id="IPR013325">
    <property type="entry name" value="RNA_pol_sigma_r2"/>
</dbReference>
<comment type="similarity">
    <text evidence="6">Belongs to the sigma-70 factor family.</text>
</comment>
<dbReference type="InterPro" id="IPR014284">
    <property type="entry name" value="RNA_pol_sigma-70_dom"/>
</dbReference>
<dbReference type="GO" id="GO:0006352">
    <property type="term" value="P:DNA-templated transcription initiation"/>
    <property type="evidence" value="ECO:0007669"/>
    <property type="project" value="InterPro"/>
</dbReference>
<evidence type="ECO:0000256" key="6">
    <source>
        <dbReference type="RuleBase" id="RU362124"/>
    </source>
</evidence>
<keyword evidence="7" id="KW-0175">Coiled coil</keyword>
<dbReference type="InterPro" id="IPR007624">
    <property type="entry name" value="RNA_pol_sigma70_r3"/>
</dbReference>
<feature type="domain" description="RNA polymerase sigma-70" evidence="9">
    <location>
        <begin position="397"/>
        <end position="423"/>
    </location>
</feature>
<organism evidence="10">
    <name type="scientific">candidate division WOR-3 bacterium</name>
    <dbReference type="NCBI Taxonomy" id="2052148"/>
    <lineage>
        <taxon>Bacteria</taxon>
        <taxon>Bacteria division WOR-3</taxon>
    </lineage>
</organism>
<feature type="non-terminal residue" evidence="10">
    <location>
        <position position="1"/>
    </location>
</feature>
<evidence type="ECO:0000259" key="9">
    <source>
        <dbReference type="PROSITE" id="PS00716"/>
    </source>
</evidence>
<dbReference type="InterPro" id="IPR012760">
    <property type="entry name" value="RNA_pol_sigma_RpoD_C"/>
</dbReference>
<dbReference type="PANTHER" id="PTHR30603:SF60">
    <property type="entry name" value="RNA POLYMERASE SIGMA FACTOR RPOD"/>
    <property type="match status" value="1"/>
</dbReference>
<keyword evidence="4 6" id="KW-0238">DNA-binding</keyword>
<dbReference type="NCBIfam" id="TIGR02393">
    <property type="entry name" value="RpoD_Cterm"/>
    <property type="match status" value="1"/>
</dbReference>
<dbReference type="InterPro" id="IPR007630">
    <property type="entry name" value="RNA_pol_sigma70_r4"/>
</dbReference>